<comment type="caution">
    <text evidence="2">The sequence shown here is derived from an EMBL/GenBank/DDBJ whole genome shotgun (WGS) entry which is preliminary data.</text>
</comment>
<name>A0ABD6EVG0_9BILA</name>
<evidence type="ECO:0000313" key="3">
    <source>
        <dbReference type="Proteomes" id="UP001608902"/>
    </source>
</evidence>
<accession>A0ABD6EVG0</accession>
<dbReference type="Proteomes" id="UP001608902">
    <property type="component" value="Unassembled WGS sequence"/>
</dbReference>
<protein>
    <submittedName>
        <fullName evidence="2">Uncharacterized protein</fullName>
    </submittedName>
</protein>
<feature type="region of interest" description="Disordered" evidence="1">
    <location>
        <begin position="88"/>
        <end position="118"/>
    </location>
</feature>
<dbReference type="AlphaFoldDB" id="A0ABD6EVG0"/>
<reference evidence="2 3" key="1">
    <citation type="submission" date="2024-08" db="EMBL/GenBank/DDBJ databases">
        <title>Gnathostoma spinigerum genome.</title>
        <authorList>
            <person name="Gonzalez-Bertolin B."/>
            <person name="Monzon S."/>
            <person name="Zaballos A."/>
            <person name="Jimenez P."/>
            <person name="Dekumyoy P."/>
            <person name="Varona S."/>
            <person name="Cuesta I."/>
            <person name="Sumanam S."/>
            <person name="Adisakwattana P."/>
            <person name="Gasser R.B."/>
            <person name="Hernandez-Gonzalez A."/>
            <person name="Young N.D."/>
            <person name="Perteguer M.J."/>
        </authorList>
    </citation>
    <scope>NUCLEOTIDE SEQUENCE [LARGE SCALE GENOMIC DNA]</scope>
    <source>
        <strain evidence="2">AL3</strain>
        <tissue evidence="2">Liver</tissue>
    </source>
</reference>
<evidence type="ECO:0000313" key="2">
    <source>
        <dbReference type="EMBL" id="MFH4983485.1"/>
    </source>
</evidence>
<evidence type="ECO:0000256" key="1">
    <source>
        <dbReference type="SAM" id="MobiDB-lite"/>
    </source>
</evidence>
<dbReference type="EMBL" id="JBGFUD010012494">
    <property type="protein sequence ID" value="MFH4983485.1"/>
    <property type="molecule type" value="Genomic_DNA"/>
</dbReference>
<keyword evidence="3" id="KW-1185">Reference proteome</keyword>
<proteinExistence type="predicted"/>
<gene>
    <name evidence="2" type="ORF">AB6A40_010194</name>
</gene>
<organism evidence="2 3">
    <name type="scientific">Gnathostoma spinigerum</name>
    <dbReference type="NCBI Taxonomy" id="75299"/>
    <lineage>
        <taxon>Eukaryota</taxon>
        <taxon>Metazoa</taxon>
        <taxon>Ecdysozoa</taxon>
        <taxon>Nematoda</taxon>
        <taxon>Chromadorea</taxon>
        <taxon>Rhabditida</taxon>
        <taxon>Spirurina</taxon>
        <taxon>Gnathostomatomorpha</taxon>
        <taxon>Gnathostomatoidea</taxon>
        <taxon>Gnathostomatidae</taxon>
        <taxon>Gnathostoma</taxon>
    </lineage>
</organism>
<sequence>MKYEEGVVGFVGIFVDEWLDNSAKIVREKVRISDDEISRVAFVKRLQEANPSFPKLEIQISTTIRDSCVPDFMSFLLQRILKQTSLGFSRSHRPPQREMGQQIGSQASDVHPANIVKD</sequence>